<protein>
    <submittedName>
        <fullName evidence="1">Uncharacterized protein</fullName>
    </submittedName>
</protein>
<organism evidence="1 2">
    <name type="scientific">Smallanthus sonchifolius</name>
    <dbReference type="NCBI Taxonomy" id="185202"/>
    <lineage>
        <taxon>Eukaryota</taxon>
        <taxon>Viridiplantae</taxon>
        <taxon>Streptophyta</taxon>
        <taxon>Embryophyta</taxon>
        <taxon>Tracheophyta</taxon>
        <taxon>Spermatophyta</taxon>
        <taxon>Magnoliopsida</taxon>
        <taxon>eudicotyledons</taxon>
        <taxon>Gunneridae</taxon>
        <taxon>Pentapetalae</taxon>
        <taxon>asterids</taxon>
        <taxon>campanulids</taxon>
        <taxon>Asterales</taxon>
        <taxon>Asteraceae</taxon>
        <taxon>Asteroideae</taxon>
        <taxon>Heliantheae alliance</taxon>
        <taxon>Millerieae</taxon>
        <taxon>Smallanthus</taxon>
    </lineage>
</organism>
<name>A0ACB9B647_9ASTR</name>
<gene>
    <name evidence="1" type="ORF">L1987_68396</name>
</gene>
<reference evidence="2" key="1">
    <citation type="journal article" date="2022" name="Mol. Ecol. Resour.">
        <title>The genomes of chicory, endive, great burdock and yacon provide insights into Asteraceae palaeo-polyploidization history and plant inulin production.</title>
        <authorList>
            <person name="Fan W."/>
            <person name="Wang S."/>
            <person name="Wang H."/>
            <person name="Wang A."/>
            <person name="Jiang F."/>
            <person name="Liu H."/>
            <person name="Zhao H."/>
            <person name="Xu D."/>
            <person name="Zhang Y."/>
        </authorList>
    </citation>
    <scope>NUCLEOTIDE SEQUENCE [LARGE SCALE GENOMIC DNA]</scope>
    <source>
        <strain evidence="2">cv. Yunnan</strain>
    </source>
</reference>
<accession>A0ACB9B647</accession>
<sequence length="214" mass="24886">MAIRSVSCGGYGFMYGAQTRMSCGFMGFPSLEVVKERGRMRVTMRDRIKNRKPLQKGRNLSIEAIQTIQSLKRAFKSSADVQQQQQVINSKFSRLLKFDMMAILRELLRQDHCLLALMVFMEIQKEHWYKPGVSLYAEIILALGRNNLYDKVDIIVLELKREKDRLEAKTEGFTVLLETLMSYNLVEHAMDCFELMKEVGCEPDRSTFKLLVWQ</sequence>
<keyword evidence="2" id="KW-1185">Reference proteome</keyword>
<dbReference type="EMBL" id="CM042040">
    <property type="protein sequence ID" value="KAI3717063.1"/>
    <property type="molecule type" value="Genomic_DNA"/>
</dbReference>
<evidence type="ECO:0000313" key="1">
    <source>
        <dbReference type="EMBL" id="KAI3717063.1"/>
    </source>
</evidence>
<evidence type="ECO:0000313" key="2">
    <source>
        <dbReference type="Proteomes" id="UP001056120"/>
    </source>
</evidence>
<dbReference type="Proteomes" id="UP001056120">
    <property type="component" value="Linkage Group LG23"/>
</dbReference>
<comment type="caution">
    <text evidence="1">The sequence shown here is derived from an EMBL/GenBank/DDBJ whole genome shotgun (WGS) entry which is preliminary data.</text>
</comment>
<reference evidence="1 2" key="2">
    <citation type="journal article" date="2022" name="Mol. Ecol. Resour.">
        <title>The genomes of chicory, endive, great burdock and yacon provide insights into Asteraceae paleo-polyploidization history and plant inulin production.</title>
        <authorList>
            <person name="Fan W."/>
            <person name="Wang S."/>
            <person name="Wang H."/>
            <person name="Wang A."/>
            <person name="Jiang F."/>
            <person name="Liu H."/>
            <person name="Zhao H."/>
            <person name="Xu D."/>
            <person name="Zhang Y."/>
        </authorList>
    </citation>
    <scope>NUCLEOTIDE SEQUENCE [LARGE SCALE GENOMIC DNA]</scope>
    <source>
        <strain evidence="2">cv. Yunnan</strain>
        <tissue evidence="1">Leaves</tissue>
    </source>
</reference>
<proteinExistence type="predicted"/>